<proteinExistence type="predicted"/>
<dbReference type="InterPro" id="IPR003594">
    <property type="entry name" value="HATPase_dom"/>
</dbReference>
<sequence>MKQFYNTFFTFIYFFTNILLLLLMVKKQKSRTYTLEYIEKIFRVIPITFILILSMVSIFVAFIILESKQKRDIDLLQQKELLNNQFYKKEKLANFSNIVKNAVNEELSSVNKVLQEHTYKVIGSLNNGFSNLENDNTIKFLEKYEYENNIKIVLFKKSNLEVLYGDDKVDYLSKLIFGKKNKTYKDIVLQYIYSQGRYNLQEWKNNLTGVLKLSFFDILEKKDGTYYVGAFSRDENIRLITRSIIIDEIDKLNKSNDYNIWFYDLLTKSTYNFENENLYAHVPTLLSKKSNSYKYKVLKHFDENEEMNKDFLNRTLYNSKYKFAISIDYNKNFNLNTTKIKQKYHSFFKTVTIYILIFTLVIIIASLLFSRFTKKILDRYNNELEDKTKSLTHWKNRFELAIIASNDGLWDIDFETNKIYFSNKWLEISGYKRGEIVSFSDWFNLIYKDDKNDVELLFEQIFAGKQNDFMCEYRLKTKNDGFKWILARGRLFIDKDTGHKRMLMMSMDIDKDKRLKKELLDVELLVEDGKIVLFKLFNDENLSVKYISNAIKNYGYSKKLFENREMNFLDLIYKEDINIIKVAMNAALSQNLEDFTFVCRALNASNEIRWISCRTLVLKDHSGNVVNFYGYINDITKIKLSEQDLKIKVEEELSKNREKDRILIQQSKLAAMGEMLGNIAHQWRQPLNNVSLFLQFIKDNYKNGHLKENPNEAMVNKYFDKSFTQIQYMSQTIDDFRNFYKPSKQKEYFSIKSAISSSLEIIKAQLKVEDIELILEIEDKEFLGFENELKQSLLNIFSNAQDAIKQKREKEKFDAFIKIETQLNKDFLEIFIKNNGGKIDEETISRIFEPYFTTKFESQGTGIGLYMTKSIIETNMHGTITVKNIENDSVSFKIKLPLNMEKIR</sequence>
<dbReference type="SMART" id="SM00388">
    <property type="entry name" value="HisKA"/>
    <property type="match status" value="1"/>
</dbReference>
<feature type="transmembrane region" description="Helical" evidence="6">
    <location>
        <begin position="351"/>
        <end position="369"/>
    </location>
</feature>
<dbReference type="InterPro" id="IPR004358">
    <property type="entry name" value="Sig_transdc_His_kin-like_C"/>
</dbReference>
<dbReference type="PROSITE" id="PS50109">
    <property type="entry name" value="HIS_KIN"/>
    <property type="match status" value="1"/>
</dbReference>
<dbReference type="InterPro" id="IPR052162">
    <property type="entry name" value="Sensor_kinase/Photoreceptor"/>
</dbReference>
<organism evidence="10 11">
    <name type="scientific">Poseidonibacter parvus</name>
    <dbReference type="NCBI Taxonomy" id="1850254"/>
    <lineage>
        <taxon>Bacteria</taxon>
        <taxon>Pseudomonadati</taxon>
        <taxon>Campylobacterota</taxon>
        <taxon>Epsilonproteobacteria</taxon>
        <taxon>Campylobacterales</taxon>
        <taxon>Arcobacteraceae</taxon>
        <taxon>Poseidonibacter</taxon>
    </lineage>
</organism>
<evidence type="ECO:0000259" key="9">
    <source>
        <dbReference type="PROSITE" id="PS50113"/>
    </source>
</evidence>
<dbReference type="CDD" id="cd00130">
    <property type="entry name" value="PAS"/>
    <property type="match status" value="2"/>
</dbReference>
<dbReference type="InterPro" id="IPR001610">
    <property type="entry name" value="PAC"/>
</dbReference>
<dbReference type="GO" id="GO:0000155">
    <property type="term" value="F:phosphorelay sensor kinase activity"/>
    <property type="evidence" value="ECO:0007669"/>
    <property type="project" value="InterPro"/>
</dbReference>
<gene>
    <name evidence="10" type="ORF">LPB137_06795</name>
</gene>
<evidence type="ECO:0000259" key="8">
    <source>
        <dbReference type="PROSITE" id="PS50112"/>
    </source>
</evidence>
<dbReference type="SUPFAM" id="SSF55874">
    <property type="entry name" value="ATPase domain of HSP90 chaperone/DNA topoisomerase II/histidine kinase"/>
    <property type="match status" value="1"/>
</dbReference>
<dbReference type="EC" id="2.7.13.3" evidence="2"/>
<keyword evidence="3" id="KW-0597">Phosphoprotein</keyword>
<evidence type="ECO:0000256" key="6">
    <source>
        <dbReference type="SAM" id="Phobius"/>
    </source>
</evidence>
<keyword evidence="6" id="KW-0472">Membrane</keyword>
<name>A0A1P8KLX9_9BACT</name>
<dbReference type="InterPro" id="IPR036890">
    <property type="entry name" value="HATPase_C_sf"/>
</dbReference>
<dbReference type="PROSITE" id="PS50112">
    <property type="entry name" value="PAS"/>
    <property type="match status" value="1"/>
</dbReference>
<dbReference type="STRING" id="1850254.LPB137_06795"/>
<dbReference type="AlphaFoldDB" id="A0A1P8KLX9"/>
<feature type="transmembrane region" description="Helical" evidence="6">
    <location>
        <begin position="45"/>
        <end position="65"/>
    </location>
</feature>
<comment type="catalytic activity">
    <reaction evidence="1">
        <text>ATP + protein L-histidine = ADP + protein N-phospho-L-histidine.</text>
        <dbReference type="EC" id="2.7.13.3"/>
    </reaction>
</comment>
<evidence type="ECO:0000256" key="1">
    <source>
        <dbReference type="ARBA" id="ARBA00000085"/>
    </source>
</evidence>
<evidence type="ECO:0000256" key="2">
    <source>
        <dbReference type="ARBA" id="ARBA00012438"/>
    </source>
</evidence>
<evidence type="ECO:0000313" key="10">
    <source>
        <dbReference type="EMBL" id="APW65574.1"/>
    </source>
</evidence>
<dbReference type="InterPro" id="IPR013655">
    <property type="entry name" value="PAS_fold_3"/>
</dbReference>
<keyword evidence="6" id="KW-0812">Transmembrane</keyword>
<dbReference type="InterPro" id="IPR005467">
    <property type="entry name" value="His_kinase_dom"/>
</dbReference>
<keyword evidence="4" id="KW-0808">Transferase</keyword>
<evidence type="ECO:0000256" key="3">
    <source>
        <dbReference type="ARBA" id="ARBA00022553"/>
    </source>
</evidence>
<dbReference type="Gene3D" id="1.10.287.130">
    <property type="match status" value="1"/>
</dbReference>
<dbReference type="PROSITE" id="PS50113">
    <property type="entry name" value="PAC"/>
    <property type="match status" value="1"/>
</dbReference>
<dbReference type="PANTHER" id="PTHR43304:SF1">
    <property type="entry name" value="PAC DOMAIN-CONTAINING PROTEIN"/>
    <property type="match status" value="1"/>
</dbReference>
<dbReference type="PRINTS" id="PR00344">
    <property type="entry name" value="BCTRLSENSOR"/>
</dbReference>
<keyword evidence="5" id="KW-0418">Kinase</keyword>
<feature type="domain" description="Histidine kinase" evidence="7">
    <location>
        <begin position="678"/>
        <end position="900"/>
    </location>
</feature>
<evidence type="ECO:0000313" key="11">
    <source>
        <dbReference type="Proteomes" id="UP000186074"/>
    </source>
</evidence>
<dbReference type="InterPro" id="IPR003661">
    <property type="entry name" value="HisK_dim/P_dom"/>
</dbReference>
<dbReference type="InterPro" id="IPR035965">
    <property type="entry name" value="PAS-like_dom_sf"/>
</dbReference>
<reference evidence="10 11" key="1">
    <citation type="submission" date="2017-01" db="EMBL/GenBank/DDBJ databases">
        <title>Genome sequencing of Arcobacter sp. LPB0137.</title>
        <authorList>
            <person name="Lee G.-W."/>
            <person name="Yi H."/>
        </authorList>
    </citation>
    <scope>NUCLEOTIDE SEQUENCE [LARGE SCALE GENOMIC DNA]</scope>
    <source>
        <strain evidence="10 11">LPB0137</strain>
    </source>
</reference>
<evidence type="ECO:0000256" key="5">
    <source>
        <dbReference type="ARBA" id="ARBA00022777"/>
    </source>
</evidence>
<dbReference type="Gene3D" id="3.30.450.20">
    <property type="entry name" value="PAS domain"/>
    <property type="match status" value="2"/>
</dbReference>
<dbReference type="SMART" id="SM00387">
    <property type="entry name" value="HATPase_c"/>
    <property type="match status" value="1"/>
</dbReference>
<dbReference type="Pfam" id="PF08447">
    <property type="entry name" value="PAS_3"/>
    <property type="match status" value="2"/>
</dbReference>
<feature type="domain" description="PAS" evidence="8">
    <location>
        <begin position="394"/>
        <end position="465"/>
    </location>
</feature>
<evidence type="ECO:0000259" key="7">
    <source>
        <dbReference type="PROSITE" id="PS50109"/>
    </source>
</evidence>
<dbReference type="Gene3D" id="3.30.565.10">
    <property type="entry name" value="Histidine kinase-like ATPase, C-terminal domain"/>
    <property type="match status" value="1"/>
</dbReference>
<dbReference type="KEGG" id="alp:LPB137_06795"/>
<dbReference type="NCBIfam" id="TIGR00229">
    <property type="entry name" value="sensory_box"/>
    <property type="match status" value="1"/>
</dbReference>
<accession>A0A1P8KLX9</accession>
<dbReference type="Pfam" id="PF02518">
    <property type="entry name" value="HATPase_c"/>
    <property type="match status" value="1"/>
</dbReference>
<protein>
    <recommendedName>
        <fullName evidence="2">histidine kinase</fullName>
        <ecNumber evidence="2">2.7.13.3</ecNumber>
    </recommendedName>
</protein>
<dbReference type="CDD" id="cd00082">
    <property type="entry name" value="HisKA"/>
    <property type="match status" value="1"/>
</dbReference>
<dbReference type="InterPro" id="IPR000700">
    <property type="entry name" value="PAS-assoc_C"/>
</dbReference>
<feature type="transmembrane region" description="Helical" evidence="6">
    <location>
        <begin position="7"/>
        <end position="25"/>
    </location>
</feature>
<dbReference type="Proteomes" id="UP000186074">
    <property type="component" value="Chromosome"/>
</dbReference>
<dbReference type="PANTHER" id="PTHR43304">
    <property type="entry name" value="PHYTOCHROME-LIKE PROTEIN CPH1"/>
    <property type="match status" value="1"/>
</dbReference>
<dbReference type="SUPFAM" id="SSF55785">
    <property type="entry name" value="PYP-like sensor domain (PAS domain)"/>
    <property type="match status" value="2"/>
</dbReference>
<keyword evidence="11" id="KW-1185">Reference proteome</keyword>
<dbReference type="InterPro" id="IPR000014">
    <property type="entry name" value="PAS"/>
</dbReference>
<keyword evidence="6" id="KW-1133">Transmembrane helix</keyword>
<dbReference type="InterPro" id="IPR036097">
    <property type="entry name" value="HisK_dim/P_sf"/>
</dbReference>
<evidence type="ECO:0000256" key="4">
    <source>
        <dbReference type="ARBA" id="ARBA00022679"/>
    </source>
</evidence>
<feature type="domain" description="PAC" evidence="9">
    <location>
        <begin position="595"/>
        <end position="647"/>
    </location>
</feature>
<dbReference type="Pfam" id="PF00512">
    <property type="entry name" value="HisKA"/>
    <property type="match status" value="1"/>
</dbReference>
<dbReference type="EMBL" id="CP019070">
    <property type="protein sequence ID" value="APW65574.1"/>
    <property type="molecule type" value="Genomic_DNA"/>
</dbReference>
<dbReference type="SMART" id="SM00086">
    <property type="entry name" value="PAC"/>
    <property type="match status" value="2"/>
</dbReference>
<dbReference type="SUPFAM" id="SSF47384">
    <property type="entry name" value="Homodimeric domain of signal transducing histidine kinase"/>
    <property type="match status" value="1"/>
</dbReference>